<proteinExistence type="predicted"/>
<gene>
    <name evidence="1" type="ORF">MLD38_011097</name>
</gene>
<name>A0ACB9R1G5_9MYRT</name>
<sequence length="235" mass="25155">MAVSLNWFVGLNSSPGGSPRMSRSYSRTRPLSKPGLAFSFGIRQPDLLRLSMARTEQFALNSSDKGLANSEAVVSDSSPLEGSQPDAAGVRSQLSTPDSTNGATPPSQAGPGQSPGTDSPSTPKRSPLTARERLRAARVLRRYSNAKPAKSELGSKVLDAIKQSEGGKRRSGLPEAPTNLFDDSKRGLPKEGFTFQFPGGNDLLVVGFSFVFISTVMFATTYIVWKVGAIHFNEF</sequence>
<keyword evidence="2" id="KW-1185">Reference proteome</keyword>
<comment type="caution">
    <text evidence="1">The sequence shown here is derived from an EMBL/GenBank/DDBJ whole genome shotgun (WGS) entry which is preliminary data.</text>
</comment>
<reference evidence="2" key="1">
    <citation type="journal article" date="2023" name="Front. Plant Sci.">
        <title>Chromosomal-level genome assembly of Melastoma candidum provides insights into trichome evolution.</title>
        <authorList>
            <person name="Zhong Y."/>
            <person name="Wu W."/>
            <person name="Sun C."/>
            <person name="Zou P."/>
            <person name="Liu Y."/>
            <person name="Dai S."/>
            <person name="Zhou R."/>
        </authorList>
    </citation>
    <scope>NUCLEOTIDE SEQUENCE [LARGE SCALE GENOMIC DNA]</scope>
</reference>
<dbReference type="EMBL" id="CM042883">
    <property type="protein sequence ID" value="KAI4372916.1"/>
    <property type="molecule type" value="Genomic_DNA"/>
</dbReference>
<accession>A0ACB9R1G5</accession>
<protein>
    <submittedName>
        <fullName evidence="1">Uncharacterized protein</fullName>
    </submittedName>
</protein>
<organism evidence="1 2">
    <name type="scientific">Melastoma candidum</name>
    <dbReference type="NCBI Taxonomy" id="119954"/>
    <lineage>
        <taxon>Eukaryota</taxon>
        <taxon>Viridiplantae</taxon>
        <taxon>Streptophyta</taxon>
        <taxon>Embryophyta</taxon>
        <taxon>Tracheophyta</taxon>
        <taxon>Spermatophyta</taxon>
        <taxon>Magnoliopsida</taxon>
        <taxon>eudicotyledons</taxon>
        <taxon>Gunneridae</taxon>
        <taxon>Pentapetalae</taxon>
        <taxon>rosids</taxon>
        <taxon>malvids</taxon>
        <taxon>Myrtales</taxon>
        <taxon>Melastomataceae</taxon>
        <taxon>Melastomatoideae</taxon>
        <taxon>Melastomateae</taxon>
        <taxon>Melastoma</taxon>
    </lineage>
</organism>
<dbReference type="Proteomes" id="UP001057402">
    <property type="component" value="Chromosome 4"/>
</dbReference>
<evidence type="ECO:0000313" key="1">
    <source>
        <dbReference type="EMBL" id="KAI4372916.1"/>
    </source>
</evidence>
<evidence type="ECO:0000313" key="2">
    <source>
        <dbReference type="Proteomes" id="UP001057402"/>
    </source>
</evidence>